<dbReference type="Proteomes" id="UP001054945">
    <property type="component" value="Unassembled WGS sequence"/>
</dbReference>
<keyword evidence="2" id="KW-1185">Reference proteome</keyword>
<proteinExistence type="predicted"/>
<dbReference type="EMBL" id="BPLR01018209">
    <property type="protein sequence ID" value="GIY97746.1"/>
    <property type="molecule type" value="Genomic_DNA"/>
</dbReference>
<organism evidence="1 2">
    <name type="scientific">Caerostris extrusa</name>
    <name type="common">Bark spider</name>
    <name type="synonym">Caerostris bankana</name>
    <dbReference type="NCBI Taxonomy" id="172846"/>
    <lineage>
        <taxon>Eukaryota</taxon>
        <taxon>Metazoa</taxon>
        <taxon>Ecdysozoa</taxon>
        <taxon>Arthropoda</taxon>
        <taxon>Chelicerata</taxon>
        <taxon>Arachnida</taxon>
        <taxon>Araneae</taxon>
        <taxon>Araneomorphae</taxon>
        <taxon>Entelegynae</taxon>
        <taxon>Araneoidea</taxon>
        <taxon>Araneidae</taxon>
        <taxon>Caerostris</taxon>
    </lineage>
</organism>
<gene>
    <name evidence="1" type="ORF">CEXT_66511</name>
</gene>
<sequence>MLSFVLGVAFMGSGFAYRAIKTVLGVAKRNDSVGVFLWFAQFYGSVWECYMVSRFFPICEKDAWPSGELTRLQPVQSSRNPFVGDNTPQMAPCHGDSPLFKAIEIGLSATLSFVLGVDFIGSGFA</sequence>
<evidence type="ECO:0000313" key="2">
    <source>
        <dbReference type="Proteomes" id="UP001054945"/>
    </source>
</evidence>
<accession>A0AAV4XRE1</accession>
<comment type="caution">
    <text evidence="1">The sequence shown here is derived from an EMBL/GenBank/DDBJ whole genome shotgun (WGS) entry which is preliminary data.</text>
</comment>
<evidence type="ECO:0000313" key="1">
    <source>
        <dbReference type="EMBL" id="GIY97746.1"/>
    </source>
</evidence>
<name>A0AAV4XRE1_CAEEX</name>
<reference evidence="1 2" key="1">
    <citation type="submission" date="2021-06" db="EMBL/GenBank/DDBJ databases">
        <title>Caerostris extrusa draft genome.</title>
        <authorList>
            <person name="Kono N."/>
            <person name="Arakawa K."/>
        </authorList>
    </citation>
    <scope>NUCLEOTIDE SEQUENCE [LARGE SCALE GENOMIC DNA]</scope>
</reference>
<protein>
    <submittedName>
        <fullName evidence="1">Uncharacterized protein</fullName>
    </submittedName>
</protein>
<dbReference type="AlphaFoldDB" id="A0AAV4XRE1"/>